<protein>
    <submittedName>
        <fullName evidence="2">Uncharacterized protein</fullName>
    </submittedName>
</protein>
<gene>
    <name evidence="2" type="ORF">AMSG_04089</name>
</gene>
<reference evidence="2 3" key="1">
    <citation type="submission" date="2010-05" db="EMBL/GenBank/DDBJ databases">
        <title>The Genome Sequence of Thecamonas trahens ATCC 50062.</title>
        <authorList>
            <consortium name="The Broad Institute Genome Sequencing Platform"/>
            <person name="Russ C."/>
            <person name="Cuomo C."/>
            <person name="Shea T."/>
            <person name="Young S.K."/>
            <person name="Zeng Q."/>
            <person name="Koehrsen M."/>
            <person name="Haas B."/>
            <person name="Borodovsky M."/>
            <person name="Guigo R."/>
            <person name="Alvarado L."/>
            <person name="Berlin A."/>
            <person name="Bochicchio J."/>
            <person name="Borenstein D."/>
            <person name="Chapman S."/>
            <person name="Chen Z."/>
            <person name="Freedman E."/>
            <person name="Gellesch M."/>
            <person name="Goldberg J."/>
            <person name="Griggs A."/>
            <person name="Gujja S."/>
            <person name="Heilman E."/>
            <person name="Heiman D."/>
            <person name="Hepburn T."/>
            <person name="Howarth C."/>
            <person name="Jen D."/>
            <person name="Larson L."/>
            <person name="Mehta T."/>
            <person name="Park D."/>
            <person name="Pearson M."/>
            <person name="Roberts A."/>
            <person name="Saif S."/>
            <person name="Shenoy N."/>
            <person name="Sisk P."/>
            <person name="Stolte C."/>
            <person name="Sykes S."/>
            <person name="Thomson T."/>
            <person name="Walk T."/>
            <person name="White J."/>
            <person name="Yandava C."/>
            <person name="Burger G."/>
            <person name="Gray M.W."/>
            <person name="Holland P.W.H."/>
            <person name="King N."/>
            <person name="Lang F.B.F."/>
            <person name="Roger A.J."/>
            <person name="Ruiz-Trillo I."/>
            <person name="Lander E."/>
            <person name="Nusbaum C."/>
        </authorList>
    </citation>
    <scope>NUCLEOTIDE SEQUENCE [LARGE SCALE GENOMIC DNA]</scope>
    <source>
        <strain evidence="2 3">ATCC 50062</strain>
    </source>
</reference>
<dbReference type="RefSeq" id="XP_013759337.1">
    <property type="nucleotide sequence ID" value="XM_013903883.1"/>
</dbReference>
<evidence type="ECO:0000256" key="1">
    <source>
        <dbReference type="SAM" id="MobiDB-lite"/>
    </source>
</evidence>
<evidence type="ECO:0000313" key="2">
    <source>
        <dbReference type="EMBL" id="KNC47859.1"/>
    </source>
</evidence>
<dbReference type="AlphaFoldDB" id="A0A0L0D677"/>
<feature type="compositionally biased region" description="Basic residues" evidence="1">
    <location>
        <begin position="167"/>
        <end position="180"/>
    </location>
</feature>
<feature type="region of interest" description="Disordered" evidence="1">
    <location>
        <begin position="158"/>
        <end position="282"/>
    </location>
</feature>
<dbReference type="GeneID" id="25563652"/>
<keyword evidence="3" id="KW-1185">Reference proteome</keyword>
<proteinExistence type="predicted"/>
<sequence length="309" mass="34530">MGADRSKALVLIGDDVPHEPSYTDQNIRWRDELEKLMEADIKIYAVQANHNKKAAPFYEELAEKSGGFLVHLSQLDWIEHMFVALCYRQHSPDKFENYRLDLIWENKLTHASPLNTLFMEMQTPVINRLDPSYTGHLTQGWWAPDEHDLGTPRYRWAPSTRTWKRDPKGRKGPPRKRKRSQGGSDSPASASASRSSARNSSRAPGAYNDSSDDEDYAVASGDGGAAGGRPAKRAKKAPAPVRKVTSVDAVRRMTKKAQVSRQLALRRRDPPPGYPDKIVVGGGANDTLQAMKDRLLAVMAHETSVKDDE</sequence>
<dbReference type="Proteomes" id="UP000054408">
    <property type="component" value="Unassembled WGS sequence"/>
</dbReference>
<organism evidence="2 3">
    <name type="scientific">Thecamonas trahens ATCC 50062</name>
    <dbReference type="NCBI Taxonomy" id="461836"/>
    <lineage>
        <taxon>Eukaryota</taxon>
        <taxon>Apusozoa</taxon>
        <taxon>Apusomonadida</taxon>
        <taxon>Apusomonadidae</taxon>
        <taxon>Thecamonas</taxon>
    </lineage>
</organism>
<dbReference type="PANTHER" id="PTHR47824">
    <property type="entry name" value="UBIQUITIN-LIKE DOMAIN-CONTAINING PROTEIN"/>
    <property type="match status" value="1"/>
</dbReference>
<feature type="compositionally biased region" description="Low complexity" evidence="1">
    <location>
        <begin position="181"/>
        <end position="206"/>
    </location>
</feature>
<dbReference type="OrthoDB" id="6129584at2759"/>
<accession>A0A0L0D677</accession>
<name>A0A0L0D677_THETB</name>
<dbReference type="PANTHER" id="PTHR47824:SF3">
    <property type="entry name" value="UBIQUITIN-LIKE DOMAIN-CONTAINING PROTEIN"/>
    <property type="match status" value="1"/>
</dbReference>
<evidence type="ECO:0000313" key="3">
    <source>
        <dbReference type="Proteomes" id="UP000054408"/>
    </source>
</evidence>
<dbReference type="EMBL" id="GL349448">
    <property type="protein sequence ID" value="KNC47859.1"/>
    <property type="molecule type" value="Genomic_DNA"/>
</dbReference>